<keyword evidence="1" id="KW-0812">Transmembrane</keyword>
<dbReference type="AlphaFoldDB" id="A0A1H8GDB6"/>
<organism evidence="2 3">
    <name type="scientific">Amphibacillus marinus</name>
    <dbReference type="NCBI Taxonomy" id="872970"/>
    <lineage>
        <taxon>Bacteria</taxon>
        <taxon>Bacillati</taxon>
        <taxon>Bacillota</taxon>
        <taxon>Bacilli</taxon>
        <taxon>Bacillales</taxon>
        <taxon>Bacillaceae</taxon>
        <taxon>Amphibacillus</taxon>
    </lineage>
</organism>
<evidence type="ECO:0008006" key="4">
    <source>
        <dbReference type="Google" id="ProtNLM"/>
    </source>
</evidence>
<dbReference type="EMBL" id="FODJ01000001">
    <property type="protein sequence ID" value="SEN42002.1"/>
    <property type="molecule type" value="Genomic_DNA"/>
</dbReference>
<accession>A0A1H8GDB6</accession>
<evidence type="ECO:0000313" key="2">
    <source>
        <dbReference type="EMBL" id="SEN42002.1"/>
    </source>
</evidence>
<feature type="transmembrane region" description="Helical" evidence="1">
    <location>
        <begin position="71"/>
        <end position="93"/>
    </location>
</feature>
<name>A0A1H8GDB6_9BACI</name>
<keyword evidence="1" id="KW-0472">Membrane</keyword>
<dbReference type="STRING" id="872970.SAMN04488134_10138"/>
<dbReference type="RefSeq" id="WP_091493369.1">
    <property type="nucleotide sequence ID" value="NZ_FODJ01000001.1"/>
</dbReference>
<proteinExistence type="predicted"/>
<evidence type="ECO:0000313" key="3">
    <source>
        <dbReference type="Proteomes" id="UP000199300"/>
    </source>
</evidence>
<evidence type="ECO:0000256" key="1">
    <source>
        <dbReference type="SAM" id="Phobius"/>
    </source>
</evidence>
<dbReference type="Proteomes" id="UP000199300">
    <property type="component" value="Unassembled WGS sequence"/>
</dbReference>
<sequence>MNDSREVEDQDLIKQLQAINQEDTTIQADNSDQKVFLGPESADEIDVLNLPPRSQVHDEENARLKWKVSYAFVRFFVIIFILIVVLVLTFNYWGEHFFPSSSPSEQPRNLVGDQVLVVNDSAILSEEVSRQLQLAPNEDSRTLRGRYYLTGEDDSLNSIIDRFYKSDSALLPLLLEINKLEVTADSQLEKNLRLFLPNLSE</sequence>
<protein>
    <recommendedName>
        <fullName evidence="4">LysM domain-containing protein</fullName>
    </recommendedName>
</protein>
<gene>
    <name evidence="2" type="ORF">SAMN04488134_10138</name>
</gene>
<reference evidence="2 3" key="1">
    <citation type="submission" date="2016-10" db="EMBL/GenBank/DDBJ databases">
        <authorList>
            <person name="de Groot N.N."/>
        </authorList>
    </citation>
    <scope>NUCLEOTIDE SEQUENCE [LARGE SCALE GENOMIC DNA]</scope>
    <source>
        <strain evidence="2 3">CGMCC 1.10434</strain>
    </source>
</reference>
<dbReference type="OrthoDB" id="2971091at2"/>
<keyword evidence="1" id="KW-1133">Transmembrane helix</keyword>
<keyword evidence="3" id="KW-1185">Reference proteome</keyword>